<gene>
    <name evidence="1" type="primary">ORF339</name>
</gene>
<organism evidence="1">
    <name type="scientific">Arion vulgaris</name>
    <dbReference type="NCBI Taxonomy" id="1028688"/>
    <lineage>
        <taxon>Eukaryota</taxon>
        <taxon>Metazoa</taxon>
        <taxon>Spiralia</taxon>
        <taxon>Lophotrochozoa</taxon>
        <taxon>Mollusca</taxon>
        <taxon>Gastropoda</taxon>
        <taxon>Heterobranchia</taxon>
        <taxon>Euthyneura</taxon>
        <taxon>Panpulmonata</taxon>
        <taxon>Eupulmonata</taxon>
        <taxon>Stylommatophora</taxon>
        <taxon>Helicina</taxon>
        <taxon>Arionoidea</taxon>
        <taxon>Arionidae</taxon>
        <taxon>Arion</taxon>
    </lineage>
</organism>
<name>A0A0B6XUQ4_9EUPU</name>
<reference evidence="1" key="1">
    <citation type="submission" date="2014-12" db="EMBL/GenBank/DDBJ databases">
        <title>Insight into the proteome of Arion vulgaris.</title>
        <authorList>
            <person name="Aradska J."/>
            <person name="Bulat T."/>
            <person name="Smidak R."/>
            <person name="Sarate P."/>
            <person name="Gangsoo J."/>
            <person name="Sialana F."/>
            <person name="Bilban M."/>
            <person name="Lubec G."/>
        </authorList>
    </citation>
    <scope>NUCLEOTIDE SEQUENCE</scope>
    <source>
        <tissue evidence="1">Skin</tissue>
    </source>
</reference>
<dbReference type="PANTHER" id="PTHR23053:SF0">
    <property type="entry name" value="HYDROCEPHALUS-INDUCING PROTEIN HOMOLOG"/>
    <property type="match status" value="1"/>
</dbReference>
<proteinExistence type="predicted"/>
<feature type="non-terminal residue" evidence="1">
    <location>
        <position position="1"/>
    </location>
</feature>
<dbReference type="GO" id="GO:0003341">
    <property type="term" value="P:cilium movement"/>
    <property type="evidence" value="ECO:0007669"/>
    <property type="project" value="TreeGrafter"/>
</dbReference>
<dbReference type="GO" id="GO:0005930">
    <property type="term" value="C:axoneme"/>
    <property type="evidence" value="ECO:0007669"/>
    <property type="project" value="TreeGrafter"/>
</dbReference>
<dbReference type="InterPro" id="IPR013783">
    <property type="entry name" value="Ig-like_fold"/>
</dbReference>
<accession>A0A0B6XUQ4</accession>
<dbReference type="Gene3D" id="2.60.40.10">
    <property type="entry name" value="Immunoglobulins"/>
    <property type="match status" value="1"/>
</dbReference>
<dbReference type="EMBL" id="HACG01000140">
    <property type="protein sequence ID" value="CEK47005.1"/>
    <property type="molecule type" value="Transcribed_RNA"/>
</dbReference>
<dbReference type="AlphaFoldDB" id="A0A0B6XUQ4"/>
<evidence type="ECO:0000313" key="1">
    <source>
        <dbReference type="EMBL" id="CEK47005.1"/>
    </source>
</evidence>
<dbReference type="PANTHER" id="PTHR23053">
    <property type="entry name" value="DLEC1 DELETED IN LUNG AND ESOPHAGEAL CANCER 1"/>
    <property type="match status" value="1"/>
</dbReference>
<protein>
    <submittedName>
        <fullName evidence="1">Uncharacterized protein</fullName>
    </submittedName>
</protein>
<feature type="non-terminal residue" evidence="1">
    <location>
        <position position="99"/>
    </location>
</feature>
<sequence length="99" mass="11327">QDFMISFDPRGANLNLGSVEVVAPINIVRGPTIILRLRAFVTMPDMKISDDVLQFGEVKCGECQIITVQLYNHKMVKCEWDTTPVDERKKMEKHVPMHL</sequence>
<dbReference type="GO" id="GO:1904158">
    <property type="term" value="P:axonemal central apparatus assembly"/>
    <property type="evidence" value="ECO:0007669"/>
    <property type="project" value="TreeGrafter"/>
</dbReference>
<dbReference type="InterPro" id="IPR033305">
    <property type="entry name" value="Hydin-like"/>
</dbReference>